<evidence type="ECO:0000313" key="5">
    <source>
        <dbReference type="EMBL" id="RXJ74473.1"/>
    </source>
</evidence>
<protein>
    <submittedName>
        <fullName evidence="5">Alanine acetyltransferase</fullName>
    </submittedName>
</protein>
<dbReference type="Gene3D" id="3.40.630.30">
    <property type="match status" value="1"/>
</dbReference>
<sequence length="173" mass="19522">MKENNGIRVRQLTEADHTELFANYKSCVESARFVSSQVHTTQSATLVSIKRWRANYFSDDPKVLTFGVEWKESGEIIGLMILVFATSFAEIHYGVGKGFSGRGLATSICREGLVLLRDMGVKEVRTHPYHRHYASIRVLEKCGFTQHGILENYAVFPQLGEGKFDCADMRLSL</sequence>
<evidence type="ECO:0000313" key="6">
    <source>
        <dbReference type="Proteomes" id="UP000290287"/>
    </source>
</evidence>
<proteinExistence type="inferred from homology"/>
<dbReference type="Pfam" id="PF13302">
    <property type="entry name" value="Acetyltransf_3"/>
    <property type="match status" value="1"/>
</dbReference>
<dbReference type="GO" id="GO:0016747">
    <property type="term" value="F:acyltransferase activity, transferring groups other than amino-acyl groups"/>
    <property type="evidence" value="ECO:0007669"/>
    <property type="project" value="InterPro"/>
</dbReference>
<dbReference type="RefSeq" id="WP_129120943.1">
    <property type="nucleotide sequence ID" value="NZ_PEIB01000002.1"/>
</dbReference>
<gene>
    <name evidence="5" type="ORF">CS022_02460</name>
</gene>
<organism evidence="5 6">
    <name type="scientific">Veronia nyctiphanis</name>
    <dbReference type="NCBI Taxonomy" id="1278244"/>
    <lineage>
        <taxon>Bacteria</taxon>
        <taxon>Pseudomonadati</taxon>
        <taxon>Pseudomonadota</taxon>
        <taxon>Gammaproteobacteria</taxon>
        <taxon>Vibrionales</taxon>
        <taxon>Vibrionaceae</taxon>
        <taxon>Veronia</taxon>
    </lineage>
</organism>
<dbReference type="InterPro" id="IPR051531">
    <property type="entry name" value="N-acetyltransferase"/>
</dbReference>
<comment type="similarity">
    <text evidence="3">Belongs to the acetyltransferase family. RimJ subfamily.</text>
</comment>
<evidence type="ECO:0000256" key="2">
    <source>
        <dbReference type="ARBA" id="ARBA00023315"/>
    </source>
</evidence>
<dbReference type="Proteomes" id="UP000290287">
    <property type="component" value="Unassembled WGS sequence"/>
</dbReference>
<dbReference type="OrthoDB" id="9801656at2"/>
<name>A0A4Q0YUK5_9GAMM</name>
<dbReference type="InterPro" id="IPR000182">
    <property type="entry name" value="GNAT_dom"/>
</dbReference>
<dbReference type="AlphaFoldDB" id="A0A4Q0YUK5"/>
<accession>A0A4Q0YUK5</accession>
<keyword evidence="2" id="KW-0012">Acyltransferase</keyword>
<keyword evidence="1 5" id="KW-0808">Transferase</keyword>
<reference evidence="5 6" key="1">
    <citation type="submission" date="2017-10" db="EMBL/GenBank/DDBJ databases">
        <title>Nyctiphanis sp. nov., isolated from the stomach of the euphausiid Nyctiphanes simplex (Hansen, 1911) in the Gulf of California.</title>
        <authorList>
            <person name="Gomez-Gil B."/>
            <person name="Aguilar-Mendez M."/>
            <person name="Lopez-Cortes A."/>
            <person name="Gomez-Gutierrez J."/>
            <person name="Roque A."/>
            <person name="Lang E."/>
            <person name="Gonzalez-Castillo A."/>
        </authorList>
    </citation>
    <scope>NUCLEOTIDE SEQUENCE [LARGE SCALE GENOMIC DNA]</scope>
    <source>
        <strain evidence="5 6">CAIM 600</strain>
    </source>
</reference>
<comment type="caution">
    <text evidence="5">The sequence shown here is derived from an EMBL/GenBank/DDBJ whole genome shotgun (WGS) entry which is preliminary data.</text>
</comment>
<dbReference type="SUPFAM" id="SSF55729">
    <property type="entry name" value="Acyl-CoA N-acyltransferases (Nat)"/>
    <property type="match status" value="1"/>
</dbReference>
<dbReference type="InterPro" id="IPR016181">
    <property type="entry name" value="Acyl_CoA_acyltransferase"/>
</dbReference>
<evidence type="ECO:0000256" key="1">
    <source>
        <dbReference type="ARBA" id="ARBA00022679"/>
    </source>
</evidence>
<dbReference type="PROSITE" id="PS51186">
    <property type="entry name" value="GNAT"/>
    <property type="match status" value="1"/>
</dbReference>
<dbReference type="PANTHER" id="PTHR43792">
    <property type="entry name" value="GNAT FAMILY, PUTATIVE (AFU_ORTHOLOGUE AFUA_3G00765)-RELATED-RELATED"/>
    <property type="match status" value="1"/>
</dbReference>
<evidence type="ECO:0000259" key="4">
    <source>
        <dbReference type="PROSITE" id="PS51186"/>
    </source>
</evidence>
<dbReference type="EMBL" id="PEIB01000002">
    <property type="protein sequence ID" value="RXJ74473.1"/>
    <property type="molecule type" value="Genomic_DNA"/>
</dbReference>
<keyword evidence="6" id="KW-1185">Reference proteome</keyword>
<evidence type="ECO:0000256" key="3">
    <source>
        <dbReference type="ARBA" id="ARBA00038502"/>
    </source>
</evidence>
<dbReference type="PANTHER" id="PTHR43792:SF8">
    <property type="entry name" value="[RIBOSOMAL PROTEIN US5]-ALANINE N-ACETYLTRANSFERASE"/>
    <property type="match status" value="1"/>
</dbReference>
<feature type="domain" description="N-acetyltransferase" evidence="4">
    <location>
        <begin position="7"/>
        <end position="173"/>
    </location>
</feature>